<dbReference type="Pfam" id="PF07714">
    <property type="entry name" value="PK_Tyr_Ser-Thr"/>
    <property type="match status" value="1"/>
</dbReference>
<feature type="binding site" evidence="2">
    <location>
        <position position="719"/>
    </location>
    <ligand>
        <name>ATP</name>
        <dbReference type="ChEBI" id="CHEBI:30616"/>
    </ligand>
</feature>
<dbReference type="InterPro" id="IPR017441">
    <property type="entry name" value="Protein_kinase_ATP_BS"/>
</dbReference>
<evidence type="ECO:0000256" key="1">
    <source>
        <dbReference type="ARBA" id="ARBA00008171"/>
    </source>
</evidence>
<gene>
    <name evidence="4" type="ORF">PMEA_00008090</name>
</gene>
<comment type="caution">
    <text evidence="4">The sequence shown here is derived from an EMBL/GenBank/DDBJ whole genome shotgun (WGS) entry which is preliminary data.</text>
</comment>
<proteinExistence type="inferred from homology"/>
<evidence type="ECO:0000313" key="4">
    <source>
        <dbReference type="EMBL" id="CAH3120106.1"/>
    </source>
</evidence>
<dbReference type="EMBL" id="CALNXJ010000017">
    <property type="protein sequence ID" value="CAH3120106.1"/>
    <property type="molecule type" value="Genomic_DNA"/>
</dbReference>
<evidence type="ECO:0000313" key="5">
    <source>
        <dbReference type="Proteomes" id="UP001159428"/>
    </source>
</evidence>
<dbReference type="PANTHER" id="PTHR26392:SF92">
    <property type="entry name" value="PROTEIN KINASE DOMAIN-CONTAINING PROTEIN"/>
    <property type="match status" value="1"/>
</dbReference>
<dbReference type="InterPro" id="IPR011009">
    <property type="entry name" value="Kinase-like_dom_sf"/>
</dbReference>
<dbReference type="GO" id="GO:0004672">
    <property type="term" value="F:protein kinase activity"/>
    <property type="evidence" value="ECO:0007669"/>
    <property type="project" value="InterPro"/>
</dbReference>
<dbReference type="InterPro" id="IPR001245">
    <property type="entry name" value="Ser-Thr/Tyr_kinase_cat_dom"/>
</dbReference>
<dbReference type="SUPFAM" id="SSF52540">
    <property type="entry name" value="P-loop containing nucleoside triphosphate hydrolases"/>
    <property type="match status" value="1"/>
</dbReference>
<sequence>MSASIDIDEIDDIELMSELTKSRGLSSRGLQTLDQMKQRAKKALGISEKAFSTLTEAREEVERRQTLLLESCVCTEACLNRMSDEDYALLELGFKNLKNQLAYHKQRLERVEYVVLVSGERDSEKSTLLSLILGEQLLPDSFLTTSSIICELRYGKTPGLVVHYKDADPKTGLFSKTIQLSEMAVNSQQIFLQKISSFFQNEDLQGSVFDKIEIFWPNNLLKERIVVVDSPGFEKSCIVEEKVKAYLSEAFAVLCVIDSSAQQQRMQETIKQCRRLCLDHLETSSIFPLFLCNNWHQLSQLREYWPELDPDSQTTFISSPYATNDDTAVAEFASLMDAVKSTALQSNKETLQMQWRWLDLAISRMAYHMKMVMDHCPSTDRKIVSSHFERLRDVEMRLCSIEYELQEYFRKLADDAVRVLSNHLQSCEVMEQFTSWTLDDIPHAGESWEVTEHLIQDAFMKRLQTTITAWEEKNQILSYSCRSLVQLSHQRFDKTNSLLPLRYPKNSVITDAGASGSHTCQSSNDFSAAQKVMIGLTSPIWVPVGLAVLVGSVPFMGIRRLKEKVTNWKRSRKYEKDKQSFIVQASREYLRSVAQEQQLWLFVEKELQDVKVYLTKVSSCLRELIVADKILCQQLRDEIRSEKEIKELYGPLEEMSVREKEKMALFFIKELQRMELSRNDLEWDRDDPTSLLGNGEFASVYRGTFRLAGQSEPTQVAVKLWSEELNESTAIGFLSKTETLRKLGSPFIVKFFGTALLKEDDRLRVIHILEFCEENLMNHIFQNPENIPGSSEKTSTKKNVLCWAKDIAAAIEFMHNQGIVHRRLKLEKILLSERNVVKVSGFRLSEETKTMETDVYLASEVIFCEEYDNKLKADIYSFGIMLWEMWYGKRALLEKAEHVSDQEGARPSYVQDAIKPPTGWQDLMQRCWDGKPHNRPDAAECRKLLTVLSQEVYAPPL</sequence>
<evidence type="ECO:0000259" key="3">
    <source>
        <dbReference type="PROSITE" id="PS50011"/>
    </source>
</evidence>
<dbReference type="InterPro" id="IPR045063">
    <property type="entry name" value="Dynamin_N"/>
</dbReference>
<dbReference type="Gene3D" id="3.40.50.300">
    <property type="entry name" value="P-loop containing nucleotide triphosphate hydrolases"/>
    <property type="match status" value="1"/>
</dbReference>
<dbReference type="GO" id="GO:0005524">
    <property type="term" value="F:ATP binding"/>
    <property type="evidence" value="ECO:0007669"/>
    <property type="project" value="UniProtKB-UniRule"/>
</dbReference>
<dbReference type="SUPFAM" id="SSF56112">
    <property type="entry name" value="Protein kinase-like (PK-like)"/>
    <property type="match status" value="1"/>
</dbReference>
<dbReference type="PROSITE" id="PS00107">
    <property type="entry name" value="PROTEIN_KINASE_ATP"/>
    <property type="match status" value="1"/>
</dbReference>
<dbReference type="InterPro" id="IPR027417">
    <property type="entry name" value="P-loop_NTPase"/>
</dbReference>
<evidence type="ECO:0000256" key="2">
    <source>
        <dbReference type="PROSITE-ProRule" id="PRU10141"/>
    </source>
</evidence>
<dbReference type="Pfam" id="PF00350">
    <property type="entry name" value="Dynamin_N"/>
    <property type="match status" value="1"/>
</dbReference>
<keyword evidence="2" id="KW-0067">ATP-binding</keyword>
<dbReference type="PROSITE" id="PS50011">
    <property type="entry name" value="PROTEIN_KINASE_DOM"/>
    <property type="match status" value="1"/>
</dbReference>
<dbReference type="AlphaFoldDB" id="A0AAU9WNE5"/>
<keyword evidence="2" id="KW-0547">Nucleotide-binding</keyword>
<dbReference type="InterPro" id="IPR000719">
    <property type="entry name" value="Prot_kinase_dom"/>
</dbReference>
<dbReference type="Gene3D" id="1.10.510.10">
    <property type="entry name" value="Transferase(Phosphotransferase) domain 1"/>
    <property type="match status" value="1"/>
</dbReference>
<comment type="similarity">
    <text evidence="1">Belongs to the protein kinase superfamily. TKL Ser/Thr protein kinase family. ROCO subfamily.</text>
</comment>
<protein>
    <recommendedName>
        <fullName evidence="3">Protein kinase domain-containing protein</fullName>
    </recommendedName>
</protein>
<keyword evidence="5" id="KW-1185">Reference proteome</keyword>
<dbReference type="Proteomes" id="UP001159428">
    <property type="component" value="Unassembled WGS sequence"/>
</dbReference>
<organism evidence="4 5">
    <name type="scientific">Pocillopora meandrina</name>
    <dbReference type="NCBI Taxonomy" id="46732"/>
    <lineage>
        <taxon>Eukaryota</taxon>
        <taxon>Metazoa</taxon>
        <taxon>Cnidaria</taxon>
        <taxon>Anthozoa</taxon>
        <taxon>Hexacorallia</taxon>
        <taxon>Scleractinia</taxon>
        <taxon>Astrocoeniina</taxon>
        <taxon>Pocilloporidae</taxon>
        <taxon>Pocillopora</taxon>
    </lineage>
</organism>
<reference evidence="4 5" key="1">
    <citation type="submission" date="2022-05" db="EMBL/GenBank/DDBJ databases">
        <authorList>
            <consortium name="Genoscope - CEA"/>
            <person name="William W."/>
        </authorList>
    </citation>
    <scope>NUCLEOTIDE SEQUENCE [LARGE SCALE GENOMIC DNA]</scope>
</reference>
<dbReference type="Gene3D" id="3.30.200.20">
    <property type="entry name" value="Phosphorylase Kinase, domain 1"/>
    <property type="match status" value="1"/>
</dbReference>
<name>A0AAU9WNE5_9CNID</name>
<feature type="domain" description="Protein kinase" evidence="3">
    <location>
        <begin position="686"/>
        <end position="948"/>
    </location>
</feature>
<dbReference type="PANTHER" id="PTHR26392">
    <property type="entry name" value="MITOGEN-ACTIVATED PROTEIN KINASE KINASE KINASE 7-RELATED"/>
    <property type="match status" value="1"/>
</dbReference>
<accession>A0AAU9WNE5</accession>